<feature type="binding site" evidence="7">
    <location>
        <position position="78"/>
    </location>
    <ligand>
        <name>Ca(2+)</name>
        <dbReference type="ChEBI" id="CHEBI:29108"/>
        <label>3</label>
    </ligand>
</feature>
<feature type="non-terminal residue" evidence="9">
    <location>
        <position position="174"/>
    </location>
</feature>
<reference evidence="9" key="1">
    <citation type="journal article" date="2008" name="Nature">
        <title>The amphioxus genome and the evolution of the chordate karyotype.</title>
        <authorList>
            <consortium name="US DOE Joint Genome Institute (JGI-PGF)"/>
            <person name="Putnam N.H."/>
            <person name="Butts T."/>
            <person name="Ferrier D.E.K."/>
            <person name="Furlong R.F."/>
            <person name="Hellsten U."/>
            <person name="Kawashima T."/>
            <person name="Robinson-Rechavi M."/>
            <person name="Shoguchi E."/>
            <person name="Terry A."/>
            <person name="Yu J.-K."/>
            <person name="Benito-Gutierrez E.L."/>
            <person name="Dubchak I."/>
            <person name="Garcia-Fernandez J."/>
            <person name="Gibson-Brown J.J."/>
            <person name="Grigoriev I.V."/>
            <person name="Horton A.C."/>
            <person name="de Jong P.J."/>
            <person name="Jurka J."/>
            <person name="Kapitonov V.V."/>
            <person name="Kohara Y."/>
            <person name="Kuroki Y."/>
            <person name="Lindquist E."/>
            <person name="Lucas S."/>
            <person name="Osoegawa K."/>
            <person name="Pennacchio L.A."/>
            <person name="Salamov A.A."/>
            <person name="Satou Y."/>
            <person name="Sauka-Spengler T."/>
            <person name="Schmutz J."/>
            <person name="Shin-I T."/>
            <person name="Toyoda A."/>
            <person name="Bronner-Fraser M."/>
            <person name="Fujiyama A."/>
            <person name="Holland L.Z."/>
            <person name="Holland P.W.H."/>
            <person name="Satoh N."/>
            <person name="Rokhsar D.S."/>
        </authorList>
    </citation>
    <scope>NUCLEOTIDE SEQUENCE [LARGE SCALE GENOMIC DNA]</scope>
    <source>
        <strain evidence="9">S238N-H82</strain>
        <tissue evidence="9">Testes</tissue>
    </source>
</reference>
<feature type="binding site" evidence="7">
    <location>
        <position position="105"/>
    </location>
    <ligand>
        <name>Zn(2+)</name>
        <dbReference type="ChEBI" id="CHEBI:29105"/>
        <label>1</label>
    </ligand>
</feature>
<feature type="binding site" evidence="7">
    <location>
        <position position="103"/>
    </location>
    <ligand>
        <name>Ca(2+)</name>
        <dbReference type="ChEBI" id="CHEBI:29108"/>
        <label>2</label>
    </ligand>
</feature>
<keyword evidence="2" id="KW-0645">Protease</keyword>
<evidence type="ECO:0000256" key="2">
    <source>
        <dbReference type="ARBA" id="ARBA00022670"/>
    </source>
</evidence>
<evidence type="ECO:0000256" key="1">
    <source>
        <dbReference type="ARBA" id="ARBA00010370"/>
    </source>
</evidence>
<feature type="domain" description="Peptidase metallopeptidase" evidence="8">
    <location>
        <begin position="6"/>
        <end position="172"/>
    </location>
</feature>
<dbReference type="PANTHER" id="PTHR10201">
    <property type="entry name" value="MATRIX METALLOPROTEINASE"/>
    <property type="match status" value="1"/>
</dbReference>
<dbReference type="AlphaFoldDB" id="C3XZE5"/>
<feature type="binding site" evidence="7">
    <location>
        <position position="60"/>
    </location>
    <ligand>
        <name>Ca(2+)</name>
        <dbReference type="ChEBI" id="CHEBI:29108"/>
        <label>2</label>
    </ligand>
</feature>
<dbReference type="SMART" id="SM00235">
    <property type="entry name" value="ZnMc"/>
    <property type="match status" value="1"/>
</dbReference>
<dbReference type="eggNOG" id="KOG1565">
    <property type="taxonomic scope" value="Eukaryota"/>
</dbReference>
<dbReference type="EMBL" id="GG666475">
    <property type="protein sequence ID" value="EEN66709.1"/>
    <property type="molecule type" value="Genomic_DNA"/>
</dbReference>
<feature type="binding site" evidence="7">
    <location>
        <position position="107"/>
    </location>
    <ligand>
        <name>Ca(2+)</name>
        <dbReference type="ChEBI" id="CHEBI:29108"/>
        <label>3</label>
    </ligand>
</feature>
<protein>
    <recommendedName>
        <fullName evidence="8">Peptidase metallopeptidase domain-containing protein</fullName>
    </recommendedName>
</protein>
<dbReference type="GO" id="GO:0031012">
    <property type="term" value="C:extracellular matrix"/>
    <property type="evidence" value="ECO:0007669"/>
    <property type="project" value="InterPro"/>
</dbReference>
<dbReference type="SUPFAM" id="SSF55486">
    <property type="entry name" value="Metalloproteases ('zincins'), catalytic domain"/>
    <property type="match status" value="1"/>
</dbReference>
<accession>C3XZE5</accession>
<dbReference type="InterPro" id="IPR021190">
    <property type="entry name" value="Pept_M10A"/>
</dbReference>
<dbReference type="GO" id="GO:0008270">
    <property type="term" value="F:zinc ion binding"/>
    <property type="evidence" value="ECO:0007669"/>
    <property type="project" value="InterPro"/>
</dbReference>
<dbReference type="FunFam" id="3.40.390.10:FF:000140">
    <property type="entry name" value="Uncharacterized protein"/>
    <property type="match status" value="1"/>
</dbReference>
<feature type="binding site" evidence="7">
    <location>
        <position position="72"/>
    </location>
    <ligand>
        <name>Zn(2+)</name>
        <dbReference type="ChEBI" id="CHEBI:29105"/>
        <label>1</label>
    </ligand>
</feature>
<gene>
    <name evidence="9" type="ORF">BRAFLDRAFT_202443</name>
</gene>
<comment type="cofactor">
    <cofactor evidence="7">
        <name>Zn(2+)</name>
        <dbReference type="ChEBI" id="CHEBI:29105"/>
    </cofactor>
    <text evidence="7">Binds 2 Zn(2+) ions per subunit.</text>
</comment>
<proteinExistence type="inferred from homology"/>
<evidence type="ECO:0000313" key="9">
    <source>
        <dbReference type="EMBL" id="EEN66709.1"/>
    </source>
</evidence>
<keyword evidence="5 7" id="KW-0862">Zinc</keyword>
<feature type="binding site" evidence="7">
    <location>
        <position position="146"/>
    </location>
    <ligand>
        <name>Zn(2+)</name>
        <dbReference type="ChEBI" id="CHEBI:29105"/>
        <label>2</label>
        <note>catalytic</note>
    </ligand>
</feature>
<dbReference type="PRINTS" id="PR00138">
    <property type="entry name" value="MATRIXIN"/>
</dbReference>
<keyword evidence="3 7" id="KW-0479">Metal-binding</keyword>
<dbReference type="InterPro" id="IPR024079">
    <property type="entry name" value="MetalloPept_cat_dom_sf"/>
</dbReference>
<organism>
    <name type="scientific">Branchiostoma floridae</name>
    <name type="common">Florida lancelet</name>
    <name type="synonym">Amphioxus</name>
    <dbReference type="NCBI Taxonomy" id="7739"/>
    <lineage>
        <taxon>Eukaryota</taxon>
        <taxon>Metazoa</taxon>
        <taxon>Chordata</taxon>
        <taxon>Cephalochordata</taxon>
        <taxon>Leptocardii</taxon>
        <taxon>Amphioxiformes</taxon>
        <taxon>Branchiostomatidae</taxon>
        <taxon>Branchiostoma</taxon>
    </lineage>
</organism>
<comment type="similarity">
    <text evidence="1">Belongs to the peptidase M10A family.</text>
</comment>
<dbReference type="Pfam" id="PF00413">
    <property type="entry name" value="Peptidase_M10"/>
    <property type="match status" value="1"/>
</dbReference>
<dbReference type="GO" id="GO:0006508">
    <property type="term" value="P:proteolysis"/>
    <property type="evidence" value="ECO:0007669"/>
    <property type="project" value="UniProtKB-KW"/>
</dbReference>
<feature type="binding site" evidence="7">
    <location>
        <position position="128"/>
    </location>
    <ligand>
        <name>Zn(2+)</name>
        <dbReference type="ChEBI" id="CHEBI:29105"/>
        <label>2</label>
        <note>catalytic</note>
    </ligand>
</feature>
<name>C3XZE5_BRAFL</name>
<keyword evidence="7" id="KW-0106">Calcium</keyword>
<evidence type="ECO:0000256" key="4">
    <source>
        <dbReference type="ARBA" id="ARBA00022801"/>
    </source>
</evidence>
<feature type="binding site" evidence="7">
    <location>
        <position position="110"/>
    </location>
    <ligand>
        <name>Ca(2+)</name>
        <dbReference type="ChEBI" id="CHEBI:29108"/>
        <label>1</label>
    </ligand>
</feature>
<dbReference type="InterPro" id="IPR006026">
    <property type="entry name" value="Peptidase_Metallo"/>
</dbReference>
<feature type="binding site" evidence="7">
    <location>
        <position position="132"/>
    </location>
    <ligand>
        <name>Zn(2+)</name>
        <dbReference type="ChEBI" id="CHEBI:29105"/>
        <label>2</label>
        <note>catalytic</note>
    </ligand>
</feature>
<evidence type="ECO:0000256" key="7">
    <source>
        <dbReference type="PIRSR" id="PIRSR621190-2"/>
    </source>
</evidence>
<dbReference type="CDD" id="cd04278">
    <property type="entry name" value="ZnMc_MMP"/>
    <property type="match status" value="1"/>
</dbReference>
<evidence type="ECO:0000256" key="5">
    <source>
        <dbReference type="ARBA" id="ARBA00022833"/>
    </source>
</evidence>
<evidence type="ECO:0000259" key="8">
    <source>
        <dbReference type="SMART" id="SM00235"/>
    </source>
</evidence>
<feature type="binding site" evidence="7">
    <location>
        <position position="85"/>
    </location>
    <ligand>
        <name>Zn(2+)</name>
        <dbReference type="ChEBI" id="CHEBI:29105"/>
        <label>1</label>
    </ligand>
</feature>
<dbReference type="InterPro" id="IPR001818">
    <property type="entry name" value="Pept_M10_metallopeptidase"/>
</dbReference>
<feature type="binding site" evidence="7">
    <location>
        <position position="70"/>
    </location>
    <ligand>
        <name>Zn(2+)</name>
        <dbReference type="ChEBI" id="CHEBI:29105"/>
        <label>1</label>
    </ligand>
</feature>
<comment type="cofactor">
    <cofactor evidence="7">
        <name>Ca(2+)</name>
        <dbReference type="ChEBI" id="CHEBI:29108"/>
    </cofactor>
    <text evidence="7">Can bind about 5 Ca(2+) ions per subunit.</text>
</comment>
<sequence length="174" mass="19459">MCYSECFKTIDHCLHSRIMNYPSSDHLDDAIVHQVLVDALEVWANVSGLRFVERTSGDADIMIKFARGNHGDGKGFEGPGGEYAHAFQPPGLDWPDGYGDDGDVHFDADEYWTLRSPRGVNLFQIAVHEFGHALGLSHTDDPSTIMFPFPVFRNDFCVHPDDVRAIQSLYGEEA</sequence>
<keyword evidence="4" id="KW-0378">Hydrolase</keyword>
<dbReference type="GO" id="GO:0004222">
    <property type="term" value="F:metalloendopeptidase activity"/>
    <property type="evidence" value="ECO:0007669"/>
    <property type="project" value="InterPro"/>
</dbReference>
<dbReference type="Gene3D" id="3.40.390.10">
    <property type="entry name" value="Collagenase (Catalytic Domain)"/>
    <property type="match status" value="1"/>
</dbReference>
<feature type="binding site" evidence="7">
    <location>
        <position position="138"/>
    </location>
    <ligand>
        <name>Zn(2+)</name>
        <dbReference type="ChEBI" id="CHEBI:29105"/>
        <label>2</label>
        <note>catalytic</note>
    </ligand>
</feature>
<feature type="active site" evidence="6">
    <location>
        <position position="129"/>
    </location>
</feature>
<dbReference type="InParanoid" id="C3XZE5"/>
<evidence type="ECO:0000256" key="6">
    <source>
        <dbReference type="PIRSR" id="PIRSR621190-1"/>
    </source>
</evidence>
<dbReference type="PANTHER" id="PTHR10201:SF331">
    <property type="entry name" value="MATRIX METALLOPROTEINASE-14-LIKE ISOFORM X1"/>
    <property type="match status" value="1"/>
</dbReference>
<feature type="binding site" evidence="7">
    <location>
        <position position="110"/>
    </location>
    <ligand>
        <name>Ca(2+)</name>
        <dbReference type="ChEBI" id="CHEBI:29108"/>
        <label>3</label>
    </ligand>
</feature>
<dbReference type="InterPro" id="IPR033739">
    <property type="entry name" value="M10A_MMP"/>
</dbReference>
<evidence type="ECO:0000256" key="3">
    <source>
        <dbReference type="ARBA" id="ARBA00022723"/>
    </source>
</evidence>